<dbReference type="GO" id="GO:0006696">
    <property type="term" value="P:ergosterol biosynthetic process"/>
    <property type="evidence" value="ECO:0007669"/>
    <property type="project" value="EnsemblFungi"/>
</dbReference>
<reference evidence="15 16" key="1">
    <citation type="journal article" date="2011" name="Proc. Natl. Acad. Sci. U.S.A.">
        <title>Evolutionary erosion of yeast sex chromosomes by mating-type switching accidents.</title>
        <authorList>
            <person name="Gordon J.L."/>
            <person name="Armisen D."/>
            <person name="Proux-Wera E."/>
            <person name="Oheigeartaigh S.S."/>
            <person name="Byrne K.P."/>
            <person name="Wolfe K.H."/>
        </authorList>
    </citation>
    <scope>NUCLEOTIDE SEQUENCE [LARGE SCALE GENOMIC DNA]</scope>
    <source>
        <strain evidence="16">ATCC MYA-139 / BCRC 22969 / CBS 8797 / CCRC 22969 / KCTC 17520 / NBRC 10181 / NCYC 3082</strain>
    </source>
</reference>
<keyword evidence="16" id="KW-1185">Reference proteome</keyword>
<evidence type="ECO:0000256" key="1">
    <source>
        <dbReference type="ARBA" id="ARBA00005017"/>
    </source>
</evidence>
<evidence type="ECO:0000256" key="12">
    <source>
        <dbReference type="ARBA" id="ARBA00029326"/>
    </source>
</evidence>
<keyword evidence="6" id="KW-0547">Nucleotide-binding</keyword>
<evidence type="ECO:0000256" key="5">
    <source>
        <dbReference type="ARBA" id="ARBA00022679"/>
    </source>
</evidence>
<evidence type="ECO:0000256" key="6">
    <source>
        <dbReference type="ARBA" id="ARBA00022741"/>
    </source>
</evidence>
<dbReference type="InterPro" id="IPR016005">
    <property type="entry name" value="Erg8"/>
</dbReference>
<dbReference type="InterPro" id="IPR020568">
    <property type="entry name" value="Ribosomal_Su5_D2-typ_SF"/>
</dbReference>
<dbReference type="SUPFAM" id="SSF54211">
    <property type="entry name" value="Ribosomal protein S5 domain 2-like"/>
    <property type="match status" value="1"/>
</dbReference>
<keyword evidence="11 13" id="KW-0753">Steroid metabolism</keyword>
<keyword evidence="9 13" id="KW-0752">Steroid biosynthesis</keyword>
<dbReference type="PIRSF" id="PIRSF017288">
    <property type="entry name" value="PMK_GHMP_euk"/>
    <property type="match status" value="1"/>
</dbReference>
<dbReference type="OMA" id="LVIHRTM"/>
<evidence type="ECO:0000256" key="2">
    <source>
        <dbReference type="ARBA" id="ARBA00006495"/>
    </source>
</evidence>
<comment type="pathway">
    <text evidence="1 13">Isoprenoid biosynthesis; isopentenyl diphosphate biosynthesis via mevalonate pathway; isopentenyl diphosphate from (R)-mevalonate: step 2/3.</text>
</comment>
<dbReference type="GO" id="GO:0019287">
    <property type="term" value="P:isopentenyl diphosphate biosynthetic process, mevalonate pathway"/>
    <property type="evidence" value="ECO:0007669"/>
    <property type="project" value="UniProtKB-UniRule"/>
</dbReference>
<dbReference type="OrthoDB" id="10262935at2759"/>
<dbReference type="RefSeq" id="XP_022466532.1">
    <property type="nucleotide sequence ID" value="XM_022610213.1"/>
</dbReference>
<evidence type="ECO:0000259" key="14">
    <source>
        <dbReference type="Pfam" id="PF00288"/>
    </source>
</evidence>
<dbReference type="Gene3D" id="3.30.230.10">
    <property type="match status" value="1"/>
</dbReference>
<reference evidence="16" key="2">
    <citation type="submission" date="2012-08" db="EMBL/GenBank/DDBJ databases">
        <title>Genome sequence of Kazachstania naganishii.</title>
        <authorList>
            <person name="Gordon J.L."/>
            <person name="Armisen D."/>
            <person name="Proux-Wera E."/>
            <person name="OhEigeartaigh S.S."/>
            <person name="Byrne K.P."/>
            <person name="Wolfe K.H."/>
        </authorList>
    </citation>
    <scope>NUCLEOTIDE SEQUENCE [LARGE SCALE GENOMIC DNA]</scope>
    <source>
        <strain evidence="16">ATCC MYA-139 / BCRC 22969 / CBS 8797 / CCRC 22969 / KCTC 17520 / NBRC 10181 / NCYC 3082</strain>
    </source>
</reference>
<keyword evidence="10 13" id="KW-0443">Lipid metabolism</keyword>
<sequence>MSAKEVRAFSAPGKALIAGGYLVLNAEYKSFVVALSARMHAMVSCQQRPDIEGVYVKVTSTQFNDDEWNYRLKKKNGYVPLEINDLTNPFVEQVIFNVFNYFFPEEVPFNYIVIQTFSDAEYHSAEGTVQKVNEFKEFNFHKKDIQDVPKTGLGSSASLTTVLTTCLCANLMADLDVKNQDHLHMIHNLAQVAHCQAQGKIGSGFDIAAATYGSIVYRRFPPALIADLPTMDLVYVRQYHNALKGLIDRADWNIFVQGITLPPGLKLVMGDVRSGSSTVKLVATVQKWYDNNLPRSFDVFEEINKCNNRVIDSVTQLTELSSTDPERYNSILASINLSPKADQKSIPEITELEHAVLKIRELFRAITKESGADIEPETQTTLLDKCLKFPGVISGVVPGAGGHDAIALLTTEGTDMAELTKGNPDFEAVSWLKVTQAKTGVREEDPRHYENLHLK</sequence>
<keyword evidence="7 13" id="KW-0418">Kinase</keyword>
<protein>
    <recommendedName>
        <fullName evidence="3 13">Phosphomevalonate kinase</fullName>
        <ecNumber evidence="3 13">2.7.4.2</ecNumber>
    </recommendedName>
</protein>
<evidence type="ECO:0000256" key="11">
    <source>
        <dbReference type="ARBA" id="ARBA00023221"/>
    </source>
</evidence>
<dbReference type="NCBIfam" id="TIGR01219">
    <property type="entry name" value="Pmev_kin_ERG8"/>
    <property type="match status" value="1"/>
</dbReference>
<feature type="domain" description="GHMP kinase N-terminal" evidence="14">
    <location>
        <begin position="145"/>
        <end position="213"/>
    </location>
</feature>
<dbReference type="PANTHER" id="PTHR31814">
    <property type="match status" value="1"/>
</dbReference>
<dbReference type="KEGG" id="kng:KNAG_0J02060"/>
<evidence type="ECO:0000256" key="7">
    <source>
        <dbReference type="ARBA" id="ARBA00022777"/>
    </source>
</evidence>
<dbReference type="GO" id="GO:0004631">
    <property type="term" value="F:phosphomevalonate kinase activity"/>
    <property type="evidence" value="ECO:0007669"/>
    <property type="project" value="UniProtKB-UniRule"/>
</dbReference>
<dbReference type="GO" id="GO:0031388">
    <property type="term" value="P:organic acid phosphorylation"/>
    <property type="evidence" value="ECO:0007669"/>
    <property type="project" value="EnsemblFungi"/>
</dbReference>
<dbReference type="GO" id="GO:0005524">
    <property type="term" value="F:ATP binding"/>
    <property type="evidence" value="ECO:0007669"/>
    <property type="project" value="UniProtKB-UniRule"/>
</dbReference>
<evidence type="ECO:0000313" key="16">
    <source>
        <dbReference type="Proteomes" id="UP000006310"/>
    </source>
</evidence>
<dbReference type="GeneID" id="34528042"/>
<dbReference type="STRING" id="1071383.J7S2X1"/>
<dbReference type="UniPathway" id="UPA00057">
    <property type="reaction ID" value="UER00099"/>
</dbReference>
<evidence type="ECO:0000256" key="4">
    <source>
        <dbReference type="ARBA" id="ARBA00022516"/>
    </source>
</evidence>
<dbReference type="eggNOG" id="KOG4519">
    <property type="taxonomic scope" value="Eukaryota"/>
</dbReference>
<comment type="similarity">
    <text evidence="2 13">Belongs to the GHMP kinase family. Mevalonate kinase subfamily.</text>
</comment>
<accession>J7S2X1</accession>
<dbReference type="Pfam" id="PF00288">
    <property type="entry name" value="GHMP_kinases_N"/>
    <property type="match status" value="1"/>
</dbReference>
<dbReference type="GO" id="GO:0005777">
    <property type="term" value="C:peroxisome"/>
    <property type="evidence" value="ECO:0007669"/>
    <property type="project" value="TreeGrafter"/>
</dbReference>
<evidence type="ECO:0000313" key="15">
    <source>
        <dbReference type="EMBL" id="CCK72287.1"/>
    </source>
</evidence>
<proteinExistence type="inferred from homology"/>
<comment type="catalytic activity">
    <reaction evidence="12">
        <text>(R)-5-phosphomevalonate + ATP = (R)-5-diphosphomevalonate + ADP</text>
        <dbReference type="Rhea" id="RHEA:16341"/>
        <dbReference type="ChEBI" id="CHEBI:30616"/>
        <dbReference type="ChEBI" id="CHEBI:57557"/>
        <dbReference type="ChEBI" id="CHEBI:58146"/>
        <dbReference type="ChEBI" id="CHEBI:456216"/>
        <dbReference type="EC" id="2.7.4.2"/>
    </reaction>
    <physiologicalReaction direction="left-to-right" evidence="12">
        <dbReference type="Rhea" id="RHEA:16342"/>
    </physiologicalReaction>
</comment>
<dbReference type="HOGENOM" id="CLU_022059_1_0_1"/>
<evidence type="ECO:0000256" key="13">
    <source>
        <dbReference type="PIRNR" id="PIRNR017288"/>
    </source>
</evidence>
<dbReference type="GO" id="GO:0010142">
    <property type="term" value="P:farnesyl diphosphate biosynthetic process, mevalonate pathway"/>
    <property type="evidence" value="ECO:0007669"/>
    <property type="project" value="EnsemblFungi"/>
</dbReference>
<dbReference type="InterPro" id="IPR006204">
    <property type="entry name" value="GHMP_kinase_N_dom"/>
</dbReference>
<keyword evidence="8" id="KW-0067">ATP-binding</keyword>
<dbReference type="EMBL" id="HE978323">
    <property type="protein sequence ID" value="CCK72287.1"/>
    <property type="molecule type" value="Genomic_DNA"/>
</dbReference>
<evidence type="ECO:0000256" key="10">
    <source>
        <dbReference type="ARBA" id="ARBA00023098"/>
    </source>
</evidence>
<dbReference type="PANTHER" id="PTHR31814:SF2">
    <property type="entry name" value="PHOSPHOMEVALONATE KINASE"/>
    <property type="match status" value="1"/>
</dbReference>
<dbReference type="AlphaFoldDB" id="J7S2X1"/>
<organism evidence="15 16">
    <name type="scientific">Huiozyma naganishii (strain ATCC MYA-139 / BCRC 22969 / CBS 8797 / KCTC 17520 / NBRC 10181 / NCYC 3082 / Yp74L-3)</name>
    <name type="common">Yeast</name>
    <name type="synonym">Kazachstania naganishii</name>
    <dbReference type="NCBI Taxonomy" id="1071383"/>
    <lineage>
        <taxon>Eukaryota</taxon>
        <taxon>Fungi</taxon>
        <taxon>Dikarya</taxon>
        <taxon>Ascomycota</taxon>
        <taxon>Saccharomycotina</taxon>
        <taxon>Saccharomycetes</taxon>
        <taxon>Saccharomycetales</taxon>
        <taxon>Saccharomycetaceae</taxon>
        <taxon>Huiozyma</taxon>
    </lineage>
</organism>
<keyword evidence="5 13" id="KW-0808">Transferase</keyword>
<evidence type="ECO:0000256" key="3">
    <source>
        <dbReference type="ARBA" id="ARBA00012958"/>
    </source>
</evidence>
<gene>
    <name evidence="15" type="primary">KNAG0J02060</name>
    <name evidence="15" type="ordered locus">KNAG_0J02060</name>
</gene>
<dbReference type="InterPro" id="IPR035102">
    <property type="entry name" value="Phosphomevalonate_kinase"/>
</dbReference>
<dbReference type="EC" id="2.7.4.2" evidence="3 13"/>
<evidence type="ECO:0000256" key="9">
    <source>
        <dbReference type="ARBA" id="ARBA00022955"/>
    </source>
</evidence>
<dbReference type="InterPro" id="IPR014721">
    <property type="entry name" value="Ribsml_uS5_D2-typ_fold_subgr"/>
</dbReference>
<keyword evidence="4 13" id="KW-0444">Lipid biosynthesis</keyword>
<evidence type="ECO:0000256" key="8">
    <source>
        <dbReference type="ARBA" id="ARBA00022840"/>
    </source>
</evidence>
<dbReference type="Proteomes" id="UP000006310">
    <property type="component" value="Chromosome 10"/>
</dbReference>
<name>J7S2X1_HUIN7</name>